<dbReference type="RefSeq" id="WP_164454495.1">
    <property type="nucleotide sequence ID" value="NZ_JAAIJQ010000071.1"/>
</dbReference>
<evidence type="ECO:0000313" key="3">
    <source>
        <dbReference type="EMBL" id="NEV64011.1"/>
    </source>
</evidence>
<evidence type="ECO:0000256" key="1">
    <source>
        <dbReference type="SAM" id="MobiDB-lite"/>
    </source>
</evidence>
<evidence type="ECO:0000313" key="4">
    <source>
        <dbReference type="Proteomes" id="UP000483379"/>
    </source>
</evidence>
<evidence type="ECO:0000256" key="2">
    <source>
        <dbReference type="SAM" id="Phobius"/>
    </source>
</evidence>
<feature type="region of interest" description="Disordered" evidence="1">
    <location>
        <begin position="78"/>
        <end position="132"/>
    </location>
</feature>
<proteinExistence type="predicted"/>
<feature type="transmembrane region" description="Helical" evidence="2">
    <location>
        <begin position="146"/>
        <end position="171"/>
    </location>
</feature>
<keyword evidence="2" id="KW-0472">Membrane</keyword>
<feature type="transmembrane region" description="Helical" evidence="2">
    <location>
        <begin position="391"/>
        <end position="415"/>
    </location>
</feature>
<dbReference type="EMBL" id="JAAIJQ010000071">
    <property type="protein sequence ID" value="NEV64011.1"/>
    <property type="molecule type" value="Genomic_DNA"/>
</dbReference>
<feature type="transmembrane region" description="Helical" evidence="2">
    <location>
        <begin position="177"/>
        <end position="197"/>
    </location>
</feature>
<keyword evidence="2" id="KW-0812">Transmembrane</keyword>
<accession>A0A6M0K433</accession>
<keyword evidence="2" id="KW-1133">Transmembrane helix</keyword>
<comment type="caution">
    <text evidence="3">The sequence shown here is derived from an EMBL/GenBank/DDBJ whole genome shotgun (WGS) entry which is preliminary data.</text>
</comment>
<dbReference type="Proteomes" id="UP000483379">
    <property type="component" value="Unassembled WGS sequence"/>
</dbReference>
<protein>
    <submittedName>
        <fullName evidence="3">Uncharacterized protein</fullName>
    </submittedName>
</protein>
<name>A0A6M0K433_9GAMM</name>
<dbReference type="AlphaFoldDB" id="A0A6M0K433"/>
<sequence>MDEKPLTPGAQRARDEILEHLLQGREVVAIRAYMRASGKPLSEAKAVIDRLSQALETPALDAAEQRFLAAFRASLEHPERPPLETGMPKPLIRAPKKAPKKGIRPDARARRPSPRQRPRPASPAAKNRDLYAADGTPTGPPGVWPVVLHVLLAQLILSASFGLFSGVLGALGHLLSFWILAVVAMVMGVAIFMMFPVLLDRLLHRLGVRRWTRTPDLVFDFGLGLTLLVLGLFGAYTVERWLWYQRAEIIPLADAEQLSDKHAQGGREIYRIESLRVLPSPGATYSKQTTRNADRGGSYTDHWHVRLIATASPIETACLWLGWRSYTGRSGFDDPLAPWQAGDHYLIAADDRHYRRAVRLALNRNEAPGCTSIVNRIPPPSDVISDMERRLLLLLAVSAGLPWLLLLLITSYRLYRRRRLGKAYHG</sequence>
<keyword evidence="4" id="KW-1185">Reference proteome</keyword>
<reference evidence="3 4" key="1">
    <citation type="submission" date="2020-02" db="EMBL/GenBank/DDBJ databases">
        <title>Genome sequences of Thiorhodococcus mannitoliphagus and Thiorhodococcus minor, purple sulfur photosynthetic bacteria in the gammaproteobacterial family, Chromatiaceae.</title>
        <authorList>
            <person name="Aviles F.A."/>
            <person name="Meyer T.E."/>
            <person name="Kyndt J.A."/>
        </authorList>
    </citation>
    <scope>NUCLEOTIDE SEQUENCE [LARGE SCALE GENOMIC DNA]</scope>
    <source>
        <strain evidence="3 4">DSM 11518</strain>
    </source>
</reference>
<gene>
    <name evidence="3" type="ORF">G3446_19340</name>
</gene>
<feature type="transmembrane region" description="Helical" evidence="2">
    <location>
        <begin position="217"/>
        <end position="236"/>
    </location>
</feature>
<organism evidence="3 4">
    <name type="scientific">Thiorhodococcus minor</name>
    <dbReference type="NCBI Taxonomy" id="57489"/>
    <lineage>
        <taxon>Bacteria</taxon>
        <taxon>Pseudomonadati</taxon>
        <taxon>Pseudomonadota</taxon>
        <taxon>Gammaproteobacteria</taxon>
        <taxon>Chromatiales</taxon>
        <taxon>Chromatiaceae</taxon>
        <taxon>Thiorhodococcus</taxon>
    </lineage>
</organism>